<dbReference type="Pfam" id="PF04312">
    <property type="entry name" value="DUF460"/>
    <property type="match status" value="1"/>
</dbReference>
<accession>A0A7J3ZJ54</accession>
<dbReference type="AlphaFoldDB" id="A0A7J3ZJ54"/>
<feature type="coiled-coil region" evidence="1">
    <location>
        <begin position="435"/>
        <end position="516"/>
    </location>
</feature>
<dbReference type="EMBL" id="DRZC01000021">
    <property type="protein sequence ID" value="HHQ80135.1"/>
    <property type="molecule type" value="Genomic_DNA"/>
</dbReference>
<name>A0A7J3ZJ54_9CREN</name>
<reference evidence="2" key="1">
    <citation type="journal article" date="2020" name="mSystems">
        <title>Genome- and Community-Level Interaction Insights into Carbon Utilization and Element Cycling Functions of Hydrothermarchaeota in Hydrothermal Sediment.</title>
        <authorList>
            <person name="Zhou Z."/>
            <person name="Liu Y."/>
            <person name="Xu W."/>
            <person name="Pan J."/>
            <person name="Luo Z.H."/>
            <person name="Li M."/>
        </authorList>
    </citation>
    <scope>NUCLEOTIDE SEQUENCE [LARGE SCALE GENOMIC DNA]</scope>
    <source>
        <strain evidence="2">SpSt-1116</strain>
    </source>
</reference>
<evidence type="ECO:0000256" key="1">
    <source>
        <dbReference type="SAM" id="Coils"/>
    </source>
</evidence>
<sequence length="664" mass="74964">MIEDLKNKECVMGVDINPGGHSTSRATYSLVILCHGKLVYKNDQASLERTLRLAWEYRPKAIAVDNPLELAENARVLAKLVEILPEETELVWVNETDEGVLKLKALASKEDVKLQGRRSPLKTAYLLALLAGSGVGTPIVKREEVTRIIVRRTRLTRKGGMSANRFKRRTRASLLRVTRTIKQALDSKGLDYELTYKSSSGGLEGAIFVVYAPREVVREAVKPHSYGDARVVIKTTYRVELSRQSEKEPRPVIVGIDPGLNTGIAVLGLDGTPISIVTRRSVDRMEIINYLREIGKPIIIATDSTPVPGLAKKLSAVFNARIFTPEKQVPVEEKKHIASLYAERFNIRVLDSHSRDALAAAYLAFRDLSSKLAELEERLERMGVSVPIDRVKKLVIEGMSVSDAIEAAIREELNGLPKLSQGLTQTQTSATGINVERLRKKIERLKWENAQLLIKLEEYRERVAALERQLQEVCSKLKSNIEESVRRELAALKDNIRKLELLVREKESVISKLREENSTLKTLLRGASVNRLVVIPRVPALTKSNLNKLTARLEGVLVYVDNIDAYQMEAIELLKQEKCYGVLYPHAPGDTGAISVLKEHAIPAVSLSEAKVPYRVFEEFVVIEPSIKKVVDERRREMLRESNLREKMKLYKLFEEYKMRWKTI</sequence>
<organism evidence="2">
    <name type="scientific">Fervidicoccus fontis</name>
    <dbReference type="NCBI Taxonomy" id="683846"/>
    <lineage>
        <taxon>Archaea</taxon>
        <taxon>Thermoproteota</taxon>
        <taxon>Thermoprotei</taxon>
        <taxon>Fervidicoccales</taxon>
        <taxon>Fervidicoccaceae</taxon>
        <taxon>Fervidicoccus</taxon>
    </lineage>
</organism>
<dbReference type="PANTHER" id="PTHR40707:SF1">
    <property type="entry name" value="DUF460 DOMAIN-CONTAINING PROTEIN"/>
    <property type="match status" value="1"/>
</dbReference>
<dbReference type="Gene3D" id="1.10.287.1490">
    <property type="match status" value="1"/>
</dbReference>
<gene>
    <name evidence="2" type="ORF">ENM78_01530</name>
</gene>
<dbReference type="PANTHER" id="PTHR40707">
    <property type="entry name" value="POSSIBLE NUCLEASE OF RNASE H FOLD, RUVC/YQGF FAMILY"/>
    <property type="match status" value="1"/>
</dbReference>
<comment type="caution">
    <text evidence="2">The sequence shown here is derived from an EMBL/GenBank/DDBJ whole genome shotgun (WGS) entry which is preliminary data.</text>
</comment>
<keyword evidence="1" id="KW-0175">Coiled coil</keyword>
<feature type="coiled-coil region" evidence="1">
    <location>
        <begin position="358"/>
        <end position="385"/>
    </location>
</feature>
<evidence type="ECO:0000313" key="2">
    <source>
        <dbReference type="EMBL" id="HHQ80135.1"/>
    </source>
</evidence>
<dbReference type="InterPro" id="IPR007408">
    <property type="entry name" value="DUF460"/>
</dbReference>
<protein>
    <submittedName>
        <fullName evidence="2">DUF460 domain-containing protein</fullName>
    </submittedName>
</protein>
<proteinExistence type="predicted"/>